<feature type="signal peptide" evidence="1">
    <location>
        <begin position="1"/>
        <end position="17"/>
    </location>
</feature>
<proteinExistence type="predicted"/>
<sequence>MKLTIVLLLAQAFAAQAMYCTDYGINLSNGDFCPGKRHSFCCSRNALKPEGDFKIPRSCVSLKDAYNVDVTRYCGHSPVMCC</sequence>
<reference evidence="2" key="1">
    <citation type="submission" date="2023-06" db="EMBL/GenBank/DDBJ databases">
        <title>Draft genome of Marssonina rosae.</title>
        <authorList>
            <person name="Cheng Q."/>
        </authorList>
    </citation>
    <scope>NUCLEOTIDE SEQUENCE</scope>
    <source>
        <strain evidence="2">R4</strain>
    </source>
</reference>
<evidence type="ECO:0000256" key="1">
    <source>
        <dbReference type="SAM" id="SignalP"/>
    </source>
</evidence>
<dbReference type="AlphaFoldDB" id="A0AAD9WH65"/>
<keyword evidence="3" id="KW-1185">Reference proteome</keyword>
<gene>
    <name evidence="2" type="ORF">QTJ16_001003</name>
</gene>
<feature type="chain" id="PRO_5042005642" description="Plethodontid modulating factor" evidence="1">
    <location>
        <begin position="18"/>
        <end position="82"/>
    </location>
</feature>
<dbReference type="EMBL" id="JAUBYV010000001">
    <property type="protein sequence ID" value="KAK2630183.1"/>
    <property type="molecule type" value="Genomic_DNA"/>
</dbReference>
<keyword evidence="1" id="KW-0732">Signal</keyword>
<name>A0AAD9WH65_9HELO</name>
<organism evidence="2 3">
    <name type="scientific">Diplocarpon rosae</name>
    <dbReference type="NCBI Taxonomy" id="946125"/>
    <lineage>
        <taxon>Eukaryota</taxon>
        <taxon>Fungi</taxon>
        <taxon>Dikarya</taxon>
        <taxon>Ascomycota</taxon>
        <taxon>Pezizomycotina</taxon>
        <taxon>Leotiomycetes</taxon>
        <taxon>Helotiales</taxon>
        <taxon>Drepanopezizaceae</taxon>
        <taxon>Diplocarpon</taxon>
    </lineage>
</organism>
<protein>
    <recommendedName>
        <fullName evidence="4">Plethodontid modulating factor</fullName>
    </recommendedName>
</protein>
<accession>A0AAD9WH65</accession>
<comment type="caution">
    <text evidence="2">The sequence shown here is derived from an EMBL/GenBank/DDBJ whole genome shotgun (WGS) entry which is preliminary data.</text>
</comment>
<dbReference type="Proteomes" id="UP001285354">
    <property type="component" value="Unassembled WGS sequence"/>
</dbReference>
<evidence type="ECO:0000313" key="3">
    <source>
        <dbReference type="Proteomes" id="UP001285354"/>
    </source>
</evidence>
<evidence type="ECO:0000313" key="2">
    <source>
        <dbReference type="EMBL" id="KAK2630183.1"/>
    </source>
</evidence>
<evidence type="ECO:0008006" key="4">
    <source>
        <dbReference type="Google" id="ProtNLM"/>
    </source>
</evidence>